<organism evidence="5 6">
    <name type="scientific">Aporhodopirellula aestuarii</name>
    <dbReference type="NCBI Taxonomy" id="2950107"/>
    <lineage>
        <taxon>Bacteria</taxon>
        <taxon>Pseudomonadati</taxon>
        <taxon>Planctomycetota</taxon>
        <taxon>Planctomycetia</taxon>
        <taxon>Pirellulales</taxon>
        <taxon>Pirellulaceae</taxon>
        <taxon>Aporhodopirellula</taxon>
    </lineage>
</organism>
<feature type="region of interest" description="Disordered" evidence="3">
    <location>
        <begin position="165"/>
        <end position="193"/>
    </location>
</feature>
<evidence type="ECO:0000259" key="4">
    <source>
        <dbReference type="Pfam" id="PF01408"/>
    </source>
</evidence>
<comment type="caution">
    <text evidence="5">The sequence shown here is derived from an EMBL/GenBank/DDBJ whole genome shotgun (WGS) entry which is preliminary data.</text>
</comment>
<evidence type="ECO:0000256" key="1">
    <source>
        <dbReference type="ARBA" id="ARBA00010928"/>
    </source>
</evidence>
<comment type="similarity">
    <text evidence="1">Belongs to the Gfo/Idh/MocA family.</text>
</comment>
<dbReference type="Pfam" id="PF01408">
    <property type="entry name" value="GFO_IDH_MocA"/>
    <property type="match status" value="1"/>
</dbReference>
<feature type="compositionally biased region" description="Basic and acidic residues" evidence="3">
    <location>
        <begin position="165"/>
        <end position="183"/>
    </location>
</feature>
<evidence type="ECO:0000256" key="3">
    <source>
        <dbReference type="SAM" id="MobiDB-lite"/>
    </source>
</evidence>
<keyword evidence="6" id="KW-1185">Reference proteome</keyword>
<dbReference type="EMBL" id="JAMQBK010000059">
    <property type="protein sequence ID" value="MCM2372987.1"/>
    <property type="molecule type" value="Genomic_DNA"/>
</dbReference>
<dbReference type="RefSeq" id="WP_250930619.1">
    <property type="nucleotide sequence ID" value="NZ_JAMQBK010000059.1"/>
</dbReference>
<accession>A0ABT0U7R6</accession>
<evidence type="ECO:0000256" key="2">
    <source>
        <dbReference type="ARBA" id="ARBA00023002"/>
    </source>
</evidence>
<dbReference type="PANTHER" id="PTHR43708:SF5">
    <property type="entry name" value="CONSERVED EXPRESSED OXIDOREDUCTASE (EUROFUNG)-RELATED"/>
    <property type="match status" value="1"/>
</dbReference>
<protein>
    <submittedName>
        <fullName evidence="5">Gfo/Idh/MocA family oxidoreductase</fullName>
    </submittedName>
</protein>
<dbReference type="Proteomes" id="UP001202961">
    <property type="component" value="Unassembled WGS sequence"/>
</dbReference>
<sequence>MKLRVGLIGLGDHWQTMHRPALRMLSERFDVRAIYCSVAKLAENAVTDFQADPVDGYQTMVARDDIDAVLILEQTWLKHLPALAACSQGKAIYWASGLDFDPVEDAEFKRCVEDSGIAFMASFPRRFAPATLRLKELIATNLGAPRLLFCHKRLSLLEQQTRLSRRGDSVRRSGGEKSRDDTRPTNSHGHVDAQATMRNELIELIDWCNYVVGGKPESVMSANCSPDTEWDYRALSLRFSPPSNTPIQLRKAAAKQWETRSPHSFPQYSAPTPAEPAIPVATAQISCGNYIPAKWQEAIGFRPPAGMQVCCEHGVAFIDLPGTLVWFDDAGRHQESLESESPVGEKILGQFHRAVTSLVRNLSGLEDAFRAATILKAAELSSESGHRIEL</sequence>
<gene>
    <name evidence="5" type="ORF">NB063_20430</name>
</gene>
<dbReference type="SUPFAM" id="SSF51735">
    <property type="entry name" value="NAD(P)-binding Rossmann-fold domains"/>
    <property type="match status" value="1"/>
</dbReference>
<dbReference type="InterPro" id="IPR051317">
    <property type="entry name" value="Gfo/Idh/MocA_oxidoreduct"/>
</dbReference>
<reference evidence="5 6" key="1">
    <citation type="journal article" date="2022" name="Syst. Appl. Microbiol.">
        <title>Rhodopirellula aestuarii sp. nov., a novel member of the genus Rhodopirellula isolated from brackish sediments collected in the Tagus River estuary, Portugal.</title>
        <authorList>
            <person name="Vitorino I.R."/>
            <person name="Klimek D."/>
            <person name="Calusinska M."/>
            <person name="Lobo-da-Cunha A."/>
            <person name="Vasconcelos V."/>
            <person name="Lage O.M."/>
        </authorList>
    </citation>
    <scope>NUCLEOTIDE SEQUENCE [LARGE SCALE GENOMIC DNA]</scope>
    <source>
        <strain evidence="5 6">ICT_H3.1</strain>
    </source>
</reference>
<dbReference type="Gene3D" id="3.30.360.10">
    <property type="entry name" value="Dihydrodipicolinate Reductase, domain 2"/>
    <property type="match status" value="1"/>
</dbReference>
<dbReference type="Gene3D" id="3.40.50.720">
    <property type="entry name" value="NAD(P)-binding Rossmann-like Domain"/>
    <property type="match status" value="1"/>
</dbReference>
<dbReference type="InterPro" id="IPR036291">
    <property type="entry name" value="NAD(P)-bd_dom_sf"/>
</dbReference>
<evidence type="ECO:0000313" key="6">
    <source>
        <dbReference type="Proteomes" id="UP001202961"/>
    </source>
</evidence>
<proteinExistence type="inferred from homology"/>
<dbReference type="InterPro" id="IPR000683">
    <property type="entry name" value="Gfo/Idh/MocA-like_OxRdtase_N"/>
</dbReference>
<evidence type="ECO:0000313" key="5">
    <source>
        <dbReference type="EMBL" id="MCM2372987.1"/>
    </source>
</evidence>
<keyword evidence="2" id="KW-0560">Oxidoreductase</keyword>
<name>A0ABT0U7R6_9BACT</name>
<feature type="domain" description="Gfo/Idh/MocA-like oxidoreductase N-terminal" evidence="4">
    <location>
        <begin position="3"/>
        <end position="92"/>
    </location>
</feature>
<dbReference type="PANTHER" id="PTHR43708">
    <property type="entry name" value="CONSERVED EXPRESSED OXIDOREDUCTASE (EUROFUNG)"/>
    <property type="match status" value="1"/>
</dbReference>